<evidence type="ECO:0000256" key="3">
    <source>
        <dbReference type="ARBA" id="ARBA00022989"/>
    </source>
</evidence>
<proteinExistence type="predicted"/>
<accession>A0ABN1KTL9</accession>
<comment type="subcellular location">
    <subcellularLocation>
        <location evidence="1">Membrane</location>
        <topology evidence="1">Multi-pass membrane protein</topology>
    </subcellularLocation>
</comment>
<feature type="transmembrane region" description="Helical" evidence="5">
    <location>
        <begin position="403"/>
        <end position="423"/>
    </location>
</feature>
<feature type="domain" description="O-antigen ligase-related" evidence="6">
    <location>
        <begin position="255"/>
        <end position="414"/>
    </location>
</feature>
<reference evidence="7 8" key="1">
    <citation type="journal article" date="2019" name="Int. J. Syst. Evol. Microbiol.">
        <title>The Global Catalogue of Microorganisms (GCM) 10K type strain sequencing project: providing services to taxonomists for standard genome sequencing and annotation.</title>
        <authorList>
            <consortium name="The Broad Institute Genomics Platform"/>
            <consortium name="The Broad Institute Genome Sequencing Center for Infectious Disease"/>
            <person name="Wu L."/>
            <person name="Ma J."/>
        </authorList>
    </citation>
    <scope>NUCLEOTIDE SEQUENCE [LARGE SCALE GENOMIC DNA]</scope>
    <source>
        <strain evidence="7 8">JCM 1417</strain>
    </source>
</reference>
<feature type="transmembrane region" description="Helical" evidence="5">
    <location>
        <begin position="298"/>
        <end position="319"/>
    </location>
</feature>
<dbReference type="GO" id="GO:0016874">
    <property type="term" value="F:ligase activity"/>
    <property type="evidence" value="ECO:0007669"/>
    <property type="project" value="UniProtKB-KW"/>
</dbReference>
<evidence type="ECO:0000256" key="1">
    <source>
        <dbReference type="ARBA" id="ARBA00004141"/>
    </source>
</evidence>
<keyword evidence="2 5" id="KW-0812">Transmembrane</keyword>
<feature type="transmembrane region" description="Helical" evidence="5">
    <location>
        <begin position="12"/>
        <end position="28"/>
    </location>
</feature>
<feature type="transmembrane region" description="Helical" evidence="5">
    <location>
        <begin position="174"/>
        <end position="195"/>
    </location>
</feature>
<dbReference type="PANTHER" id="PTHR37422:SF13">
    <property type="entry name" value="LIPOPOLYSACCHARIDE BIOSYNTHESIS PROTEIN PA4999-RELATED"/>
    <property type="match status" value="1"/>
</dbReference>
<feature type="transmembrane region" description="Helical" evidence="5">
    <location>
        <begin position="272"/>
        <end position="289"/>
    </location>
</feature>
<organism evidence="7 8">
    <name type="scientific">Clostridium subterminale</name>
    <dbReference type="NCBI Taxonomy" id="1550"/>
    <lineage>
        <taxon>Bacteria</taxon>
        <taxon>Bacillati</taxon>
        <taxon>Bacillota</taxon>
        <taxon>Clostridia</taxon>
        <taxon>Eubacteriales</taxon>
        <taxon>Clostridiaceae</taxon>
        <taxon>Clostridium</taxon>
    </lineage>
</organism>
<evidence type="ECO:0000256" key="2">
    <source>
        <dbReference type="ARBA" id="ARBA00022692"/>
    </source>
</evidence>
<feature type="transmembrane region" description="Helical" evidence="5">
    <location>
        <begin position="145"/>
        <end position="162"/>
    </location>
</feature>
<evidence type="ECO:0000256" key="5">
    <source>
        <dbReference type="SAM" id="Phobius"/>
    </source>
</evidence>
<keyword evidence="7" id="KW-0436">Ligase</keyword>
<keyword evidence="3 5" id="KW-1133">Transmembrane helix</keyword>
<keyword evidence="4 5" id="KW-0472">Membrane</keyword>
<evidence type="ECO:0000259" key="6">
    <source>
        <dbReference type="Pfam" id="PF04932"/>
    </source>
</evidence>
<dbReference type="Proteomes" id="UP001501047">
    <property type="component" value="Unassembled WGS sequence"/>
</dbReference>
<comment type="caution">
    <text evidence="7">The sequence shown here is derived from an EMBL/GenBank/DDBJ whole genome shotgun (WGS) entry which is preliminary data.</text>
</comment>
<dbReference type="Pfam" id="PF04932">
    <property type="entry name" value="Wzy_C"/>
    <property type="match status" value="1"/>
</dbReference>
<feature type="transmembrane region" description="Helical" evidence="5">
    <location>
        <begin position="113"/>
        <end position="133"/>
    </location>
</feature>
<protein>
    <submittedName>
        <fullName evidence="7">O-antigen ligase family protein</fullName>
    </submittedName>
</protein>
<feature type="transmembrane region" description="Helical" evidence="5">
    <location>
        <begin position="228"/>
        <end position="245"/>
    </location>
</feature>
<dbReference type="EMBL" id="BAAACI010000007">
    <property type="protein sequence ID" value="GAA0775627.1"/>
    <property type="molecule type" value="Genomic_DNA"/>
</dbReference>
<feature type="transmembrane region" description="Helical" evidence="5">
    <location>
        <begin position="444"/>
        <end position="461"/>
    </location>
</feature>
<dbReference type="InterPro" id="IPR051533">
    <property type="entry name" value="WaaL-like"/>
</dbReference>
<evidence type="ECO:0000313" key="8">
    <source>
        <dbReference type="Proteomes" id="UP001501047"/>
    </source>
</evidence>
<keyword evidence="8" id="KW-1185">Reference proteome</keyword>
<evidence type="ECO:0000313" key="7">
    <source>
        <dbReference type="EMBL" id="GAA0775627.1"/>
    </source>
</evidence>
<dbReference type="InterPro" id="IPR007016">
    <property type="entry name" value="O-antigen_ligase-rel_domated"/>
</dbReference>
<sequence>MESVKKEQKIFTFGYLLLLVISTLICFIQEPRYAVAYAFAFIYIILAYKCYRFDFEKIQISSLLIFAIINSNASMNLGNSTIYVYYIVIFIFLLSLFWNIFQDFIKNKKITILSITQLMVIALVGLYIIFSTLTSDNLGISMGKVKNHIISFATLIIAFIELKKYDNFKAMIKFLKYLFLGVALLGLLEIIGVNYGMRNHFYESGITPERYPHVAHVPVTFFYNPNNYSVFLVMMMVIFISDIIYKKINYKNLFFYILGMINIIFAMSRTAWISLVFTFIFMIIFFIISKEKIYMKRAVILTIMSLIIYNGLSLIPAMGPFYGKMNQLKEITSDTLLGNETGAHIGQEGSVNVRLTLITDVLEGVIKEKKYLGFGPGMTSEYIKYRDNTYGIYSLHSLLLEILGDYGVIMLAVFAIVLISQGIRILKKYLSLNMKKENIEKKNLFIGGVWLFTLIILSFAPSTVGNFPVFWIGIGGAFSLGSSDMKDIQ</sequence>
<feature type="transmembrane region" description="Helical" evidence="5">
    <location>
        <begin position="83"/>
        <end position="101"/>
    </location>
</feature>
<feature type="transmembrane region" description="Helical" evidence="5">
    <location>
        <begin position="250"/>
        <end position="266"/>
    </location>
</feature>
<name>A0ABN1KTL9_CLOSU</name>
<dbReference type="RefSeq" id="WP_343827037.1">
    <property type="nucleotide sequence ID" value="NZ_BAAACI010000007.1"/>
</dbReference>
<gene>
    <name evidence="7" type="ORF">GCM10008908_27480</name>
</gene>
<dbReference type="PANTHER" id="PTHR37422">
    <property type="entry name" value="TEICHURONIC ACID BIOSYNTHESIS PROTEIN TUAE"/>
    <property type="match status" value="1"/>
</dbReference>
<evidence type="ECO:0000256" key="4">
    <source>
        <dbReference type="ARBA" id="ARBA00023136"/>
    </source>
</evidence>
<feature type="transmembrane region" description="Helical" evidence="5">
    <location>
        <begin position="34"/>
        <end position="51"/>
    </location>
</feature>